<proteinExistence type="predicted"/>
<keyword evidence="2" id="KW-1185">Reference proteome</keyword>
<name>A0A9N9CQH1_FUNMO</name>
<comment type="caution">
    <text evidence="1">The sequence shown here is derived from an EMBL/GenBank/DDBJ whole genome shotgun (WGS) entry which is preliminary data.</text>
</comment>
<accession>A0A9N9CQH1</accession>
<reference evidence="1" key="1">
    <citation type="submission" date="2021-06" db="EMBL/GenBank/DDBJ databases">
        <authorList>
            <person name="Kallberg Y."/>
            <person name="Tangrot J."/>
            <person name="Rosling A."/>
        </authorList>
    </citation>
    <scope>NUCLEOTIDE SEQUENCE</scope>
    <source>
        <strain evidence="1">87-6 pot B 2015</strain>
    </source>
</reference>
<dbReference type="EMBL" id="CAJVPP010002684">
    <property type="protein sequence ID" value="CAG8608223.1"/>
    <property type="molecule type" value="Genomic_DNA"/>
</dbReference>
<evidence type="ECO:0000313" key="1">
    <source>
        <dbReference type="EMBL" id="CAG8608223.1"/>
    </source>
</evidence>
<dbReference type="Proteomes" id="UP000789375">
    <property type="component" value="Unassembled WGS sequence"/>
</dbReference>
<organism evidence="1 2">
    <name type="scientific">Funneliformis mosseae</name>
    <name type="common">Endomycorrhizal fungus</name>
    <name type="synonym">Glomus mosseae</name>
    <dbReference type="NCBI Taxonomy" id="27381"/>
    <lineage>
        <taxon>Eukaryota</taxon>
        <taxon>Fungi</taxon>
        <taxon>Fungi incertae sedis</taxon>
        <taxon>Mucoromycota</taxon>
        <taxon>Glomeromycotina</taxon>
        <taxon>Glomeromycetes</taxon>
        <taxon>Glomerales</taxon>
        <taxon>Glomeraceae</taxon>
        <taxon>Funneliformis</taxon>
    </lineage>
</organism>
<evidence type="ECO:0000313" key="2">
    <source>
        <dbReference type="Proteomes" id="UP000789375"/>
    </source>
</evidence>
<gene>
    <name evidence="1" type="ORF">FMOSSE_LOCUS9317</name>
</gene>
<sequence>MDANMNYGVKKWDPLRVIEGWTSENTEIDKFIKDTMYLTRLHEYQRYLE</sequence>
<protein>
    <submittedName>
        <fullName evidence="1">8172_t:CDS:1</fullName>
    </submittedName>
</protein>
<dbReference type="AlphaFoldDB" id="A0A9N9CQH1"/>